<dbReference type="InterPro" id="IPR007527">
    <property type="entry name" value="Znf_SWIM"/>
</dbReference>
<evidence type="ECO:0000313" key="4">
    <source>
        <dbReference type="EnsemblMetazoa" id="XP_050513227.1"/>
    </source>
</evidence>
<dbReference type="InterPro" id="IPR019080">
    <property type="entry name" value="YqaJ_viral_recombinase"/>
</dbReference>
<feature type="domain" description="SAP" evidence="2">
    <location>
        <begin position="1"/>
        <end position="32"/>
    </location>
</feature>
<dbReference type="PANTHER" id="PTHR46609">
    <property type="entry name" value="EXONUCLEASE, PHAGE-TYPE/RECB, C-TERMINAL DOMAIN-CONTAINING PROTEIN"/>
    <property type="match status" value="1"/>
</dbReference>
<protein>
    <recommendedName>
        <fullName evidence="6">SWIM-type domain-containing protein</fullName>
    </recommendedName>
</protein>
<evidence type="ECO:0000259" key="2">
    <source>
        <dbReference type="PROSITE" id="PS50800"/>
    </source>
</evidence>
<keyword evidence="1" id="KW-0479">Metal-binding</keyword>
<dbReference type="EnsemblMetazoa" id="XM_050657270.1">
    <property type="protein sequence ID" value="XP_050513227.1"/>
    <property type="gene ID" value="LOC126888845"/>
</dbReference>
<dbReference type="InterPro" id="IPR011604">
    <property type="entry name" value="PDDEXK-like_dom_sf"/>
</dbReference>
<name>A0ABM5KSQ7_DIAVI</name>
<dbReference type="Pfam" id="PF04434">
    <property type="entry name" value="SWIM"/>
    <property type="match status" value="1"/>
</dbReference>
<dbReference type="Gene3D" id="3.90.320.10">
    <property type="match status" value="1"/>
</dbReference>
<keyword evidence="1" id="KW-0863">Zinc-finger</keyword>
<dbReference type="PANTHER" id="PTHR46609:SF8">
    <property type="entry name" value="YQAJ VIRAL RECOMBINASE DOMAIN-CONTAINING PROTEIN"/>
    <property type="match status" value="1"/>
</dbReference>
<feature type="domain" description="SWIM-type" evidence="3">
    <location>
        <begin position="132"/>
        <end position="173"/>
    </location>
</feature>
<dbReference type="Pfam" id="PF09588">
    <property type="entry name" value="YqaJ"/>
    <property type="match status" value="1"/>
</dbReference>
<dbReference type="InterPro" id="IPR003034">
    <property type="entry name" value="SAP_dom"/>
</dbReference>
<evidence type="ECO:0000259" key="3">
    <source>
        <dbReference type="PROSITE" id="PS50966"/>
    </source>
</evidence>
<reference evidence="4" key="1">
    <citation type="submission" date="2025-05" db="UniProtKB">
        <authorList>
            <consortium name="EnsemblMetazoa"/>
        </authorList>
    </citation>
    <scope>IDENTIFICATION</scope>
</reference>
<dbReference type="SUPFAM" id="SSF52980">
    <property type="entry name" value="Restriction endonuclease-like"/>
    <property type="match status" value="1"/>
</dbReference>
<dbReference type="PROSITE" id="PS50966">
    <property type="entry name" value="ZF_SWIM"/>
    <property type="match status" value="1"/>
</dbReference>
<accession>A0ABM5KSQ7</accession>
<dbReference type="GeneID" id="126888845"/>
<dbReference type="InterPro" id="IPR011335">
    <property type="entry name" value="Restrct_endonuc-II-like"/>
</dbReference>
<proteinExistence type="predicted"/>
<evidence type="ECO:0000256" key="1">
    <source>
        <dbReference type="PROSITE-ProRule" id="PRU00325"/>
    </source>
</evidence>
<organism evidence="4 5">
    <name type="scientific">Diabrotica virgifera virgifera</name>
    <name type="common">western corn rootworm</name>
    <dbReference type="NCBI Taxonomy" id="50390"/>
    <lineage>
        <taxon>Eukaryota</taxon>
        <taxon>Metazoa</taxon>
        <taxon>Ecdysozoa</taxon>
        <taxon>Arthropoda</taxon>
        <taxon>Hexapoda</taxon>
        <taxon>Insecta</taxon>
        <taxon>Pterygota</taxon>
        <taxon>Neoptera</taxon>
        <taxon>Endopterygota</taxon>
        <taxon>Coleoptera</taxon>
        <taxon>Polyphaga</taxon>
        <taxon>Cucujiformia</taxon>
        <taxon>Chrysomeloidea</taxon>
        <taxon>Chrysomelidae</taxon>
        <taxon>Galerucinae</taxon>
        <taxon>Diabroticina</taxon>
        <taxon>Diabroticites</taxon>
        <taxon>Diabrotica</taxon>
    </lineage>
</organism>
<evidence type="ECO:0008006" key="6">
    <source>
        <dbReference type="Google" id="ProtNLM"/>
    </source>
</evidence>
<keyword evidence="5" id="KW-1185">Reference proteome</keyword>
<sequence length="577" mass="65973">MDISTLKKKLSSLGAKTTGTRKQLERRLWLWQEKNLGASLLNLKKPELKTPIPCPSHAVFKPLATNSFKGLKIINKASIDFFFQQQMAKKGKEKGRILAMQLFIKYTQIAEDKDLLFILSKCCAEQKKTADYNLEMVIRKNKLEICQSSCSCPAGTGYSAACKHIGALCFSLEHFSITGKVQELVSCTSESKTWNKPPGRGITHMSIFQINNVEKTNVSQSQAYTDHIINSLINRNIFCNLTNSREVVNLAHDIDHSYTHMHDSVGYVNGIKKTEDKMQIHEFDLQSKPGPSKESVSTDLTAFACREESLNNLDLKHRLEDLMDVILTHSNESVTLKCLPDWSIEKKCCQIIYNKMSNVDIKSVAIESMGNRKLWNKERQFRISGSRCYSLYTYSKENWNDKIQKYFWPKGFSNKAMQYGISTEEEARLCYIKSTGYTVEETGFIIAKKHQWLGYSPDGIIMKDGRPHKLLEIKCPVIGQTKNSAALIVDCDYLQIENHKVILKRKHPYYGQIQLGMAILNLAECDFVVYSKFSNSFANIVTPFDKIFANSLLEKLQRIYFSKMIHQICIAEKEQME</sequence>
<evidence type="ECO:0000313" key="5">
    <source>
        <dbReference type="Proteomes" id="UP001652700"/>
    </source>
</evidence>
<dbReference type="PROSITE" id="PS50800">
    <property type="entry name" value="SAP"/>
    <property type="match status" value="1"/>
</dbReference>
<dbReference type="RefSeq" id="XP_050513227.1">
    <property type="nucleotide sequence ID" value="XM_050657270.1"/>
</dbReference>
<dbReference type="Proteomes" id="UP001652700">
    <property type="component" value="Unplaced"/>
</dbReference>
<dbReference type="InterPro" id="IPR051703">
    <property type="entry name" value="NF-kappa-B_Signaling_Reg"/>
</dbReference>
<keyword evidence="1" id="KW-0862">Zinc</keyword>
<dbReference type="CDD" id="cd22343">
    <property type="entry name" value="PDDEXK_lambda_exonuclease-like"/>
    <property type="match status" value="1"/>
</dbReference>